<dbReference type="Proteomes" id="UP001203852">
    <property type="component" value="Unassembled WGS sequence"/>
</dbReference>
<name>A0AAN6E1Q6_9EURO</name>
<evidence type="ECO:0008006" key="4">
    <source>
        <dbReference type="Google" id="ProtNLM"/>
    </source>
</evidence>
<dbReference type="EMBL" id="MU404351">
    <property type="protein sequence ID" value="KAI1616619.1"/>
    <property type="molecule type" value="Genomic_DNA"/>
</dbReference>
<reference evidence="2" key="1">
    <citation type="journal article" date="2022" name="bioRxiv">
        <title>Deciphering the potential niche of two novel black yeast fungi from a biological soil crust based on their genomes, phenotypes, and melanin regulation.</title>
        <authorList>
            <consortium name="DOE Joint Genome Institute"/>
            <person name="Carr E.C."/>
            <person name="Barton Q."/>
            <person name="Grambo S."/>
            <person name="Sullivan M."/>
            <person name="Renfro C.M."/>
            <person name="Kuo A."/>
            <person name="Pangilinan J."/>
            <person name="Lipzen A."/>
            <person name="Keymanesh K."/>
            <person name="Savage E."/>
            <person name="Barry K."/>
            <person name="Grigoriev I.V."/>
            <person name="Riekhof W.R."/>
            <person name="Harris S.S."/>
        </authorList>
    </citation>
    <scope>NUCLEOTIDE SEQUENCE</scope>
    <source>
        <strain evidence="2">JF 03-4F</strain>
    </source>
</reference>
<accession>A0AAN6E1Q6</accession>
<sequence>MGWEVLSFLLILSTLLFQTVSGSAASNDTTALDICAWGTDAMPILYHEYHEEDCPPVFHLKPDGNCSDYFIGVSARSEPPSTMARSSPMYGYPCVAENYAWKAKVNFNYKWQALTTGITGGYSEKSGISQGYKFNKQLQNDHDSNTVANACVEQLVDLDDAVQGWRSVRGIVVFVYVDCLTLQPLPDDQQDVAFTQPGVKLPRGTDLSQAYENLWNLSAQVPSLSENSATTCVNTGNTATNISDCVEAIGDALNNGNLLVDGTSGGKGHTIAAGAYDTCTVLLTFDEDWSGENCKVSYLEVAAAAQAILDDCIGDEQIGGAHMVRDQGDCASTVMLGNQVSNP</sequence>
<feature type="chain" id="PRO_5043009908" description="Ecp2 effector protein domain-containing protein" evidence="1">
    <location>
        <begin position="25"/>
        <end position="343"/>
    </location>
</feature>
<organism evidence="2 3">
    <name type="scientific">Exophiala viscosa</name>
    <dbReference type="NCBI Taxonomy" id="2486360"/>
    <lineage>
        <taxon>Eukaryota</taxon>
        <taxon>Fungi</taxon>
        <taxon>Dikarya</taxon>
        <taxon>Ascomycota</taxon>
        <taxon>Pezizomycotina</taxon>
        <taxon>Eurotiomycetes</taxon>
        <taxon>Chaetothyriomycetidae</taxon>
        <taxon>Chaetothyriales</taxon>
        <taxon>Herpotrichiellaceae</taxon>
        <taxon>Exophiala</taxon>
    </lineage>
</organism>
<evidence type="ECO:0000313" key="3">
    <source>
        <dbReference type="Proteomes" id="UP001203852"/>
    </source>
</evidence>
<keyword evidence="3" id="KW-1185">Reference proteome</keyword>
<keyword evidence="1" id="KW-0732">Signal</keyword>
<proteinExistence type="predicted"/>
<comment type="caution">
    <text evidence="2">The sequence shown here is derived from an EMBL/GenBank/DDBJ whole genome shotgun (WGS) entry which is preliminary data.</text>
</comment>
<gene>
    <name evidence="2" type="ORF">EDD36DRAFT_415505</name>
</gene>
<evidence type="ECO:0000256" key="1">
    <source>
        <dbReference type="SAM" id="SignalP"/>
    </source>
</evidence>
<dbReference type="AlphaFoldDB" id="A0AAN6E1Q6"/>
<evidence type="ECO:0000313" key="2">
    <source>
        <dbReference type="EMBL" id="KAI1616619.1"/>
    </source>
</evidence>
<protein>
    <recommendedName>
        <fullName evidence="4">Ecp2 effector protein domain-containing protein</fullName>
    </recommendedName>
</protein>
<feature type="signal peptide" evidence="1">
    <location>
        <begin position="1"/>
        <end position="24"/>
    </location>
</feature>